<gene>
    <name evidence="1" type="ORF">BRAPAZ1V2_A01P27750.2</name>
</gene>
<dbReference type="Proteomes" id="UP000694005">
    <property type="component" value="Chromosome A01"/>
</dbReference>
<evidence type="ECO:0000313" key="2">
    <source>
        <dbReference type="Proteomes" id="UP000694005"/>
    </source>
</evidence>
<reference evidence="1 2" key="1">
    <citation type="submission" date="2021-07" db="EMBL/GenBank/DDBJ databases">
        <authorList>
            <consortium name="Genoscope - CEA"/>
            <person name="William W."/>
        </authorList>
    </citation>
    <scope>NUCLEOTIDE SEQUENCE [LARGE SCALE GENOMIC DNA]</scope>
</reference>
<evidence type="ECO:0000313" key="1">
    <source>
        <dbReference type="EMBL" id="CAG7888699.1"/>
    </source>
</evidence>
<sequence>MSKKGRVVVLGAVHSKILPYCDISSNEPEAYEEVEMITQRLQDVEKAELKHSHEENLQFQKRLENMETIVQSITNLNV</sequence>
<dbReference type="AlphaFoldDB" id="A0A8D9GYM2"/>
<proteinExistence type="predicted"/>
<name>A0A8D9GYM2_BRACM</name>
<protein>
    <submittedName>
        <fullName evidence="1">Uncharacterized protein</fullName>
    </submittedName>
</protein>
<dbReference type="Gramene" id="A01p27750.2_BraZ1">
    <property type="protein sequence ID" value="A01p27750.2_BraZ1.CDS.1"/>
    <property type="gene ID" value="A01g27750.2_BraZ1"/>
</dbReference>
<organism evidence="1 2">
    <name type="scientific">Brassica campestris</name>
    <name type="common">Field mustard</name>
    <dbReference type="NCBI Taxonomy" id="3711"/>
    <lineage>
        <taxon>Eukaryota</taxon>
        <taxon>Viridiplantae</taxon>
        <taxon>Streptophyta</taxon>
        <taxon>Embryophyta</taxon>
        <taxon>Tracheophyta</taxon>
        <taxon>Spermatophyta</taxon>
        <taxon>Magnoliopsida</taxon>
        <taxon>eudicotyledons</taxon>
        <taxon>Gunneridae</taxon>
        <taxon>Pentapetalae</taxon>
        <taxon>rosids</taxon>
        <taxon>malvids</taxon>
        <taxon>Brassicales</taxon>
        <taxon>Brassicaceae</taxon>
        <taxon>Brassiceae</taxon>
        <taxon>Brassica</taxon>
    </lineage>
</organism>
<dbReference type="EMBL" id="LS974617">
    <property type="protein sequence ID" value="CAG7888699.1"/>
    <property type="molecule type" value="Genomic_DNA"/>
</dbReference>
<accession>A0A8D9GYM2</accession>